<protein>
    <submittedName>
        <fullName evidence="2">Uncharacterized protein</fullName>
    </submittedName>
</protein>
<comment type="caution">
    <text evidence="2">The sequence shown here is derived from an EMBL/GenBank/DDBJ whole genome shotgun (WGS) entry which is preliminary data.</text>
</comment>
<evidence type="ECO:0000313" key="3">
    <source>
        <dbReference type="Proteomes" id="UP001159641"/>
    </source>
</evidence>
<sequence>MVAESLAAAGQAAGEQDAAVEHRGNKKLQARGGCAPSVRYILPGAAENDHIPARALGVRASVVVVHGLSSCGAQA</sequence>
<feature type="compositionally biased region" description="Low complexity" evidence="1">
    <location>
        <begin position="1"/>
        <end position="17"/>
    </location>
</feature>
<dbReference type="Proteomes" id="UP001159641">
    <property type="component" value="Unassembled WGS sequence"/>
</dbReference>
<feature type="region of interest" description="Disordered" evidence="1">
    <location>
        <begin position="1"/>
        <end position="31"/>
    </location>
</feature>
<dbReference type="EMBL" id="JAIQCJ010002285">
    <property type="protein sequence ID" value="KAJ8777876.1"/>
    <property type="molecule type" value="Genomic_DNA"/>
</dbReference>
<organism evidence="2 3">
    <name type="scientific">Eschrichtius robustus</name>
    <name type="common">California gray whale</name>
    <name type="synonym">Eschrichtius gibbosus</name>
    <dbReference type="NCBI Taxonomy" id="9764"/>
    <lineage>
        <taxon>Eukaryota</taxon>
        <taxon>Metazoa</taxon>
        <taxon>Chordata</taxon>
        <taxon>Craniata</taxon>
        <taxon>Vertebrata</taxon>
        <taxon>Euteleostomi</taxon>
        <taxon>Mammalia</taxon>
        <taxon>Eutheria</taxon>
        <taxon>Laurasiatheria</taxon>
        <taxon>Artiodactyla</taxon>
        <taxon>Whippomorpha</taxon>
        <taxon>Cetacea</taxon>
        <taxon>Mysticeti</taxon>
        <taxon>Eschrichtiidae</taxon>
        <taxon>Eschrichtius</taxon>
    </lineage>
</organism>
<gene>
    <name evidence="2" type="ORF">J1605_014133</name>
</gene>
<evidence type="ECO:0000313" key="2">
    <source>
        <dbReference type="EMBL" id="KAJ8777876.1"/>
    </source>
</evidence>
<keyword evidence="3" id="KW-1185">Reference proteome</keyword>
<evidence type="ECO:0000256" key="1">
    <source>
        <dbReference type="SAM" id="MobiDB-lite"/>
    </source>
</evidence>
<accession>A0AB34GGC0</accession>
<dbReference type="AlphaFoldDB" id="A0AB34GGC0"/>
<proteinExistence type="predicted"/>
<name>A0AB34GGC0_ESCRO</name>
<reference evidence="2 3" key="1">
    <citation type="submission" date="2022-11" db="EMBL/GenBank/DDBJ databases">
        <title>Whole genome sequence of Eschrichtius robustus ER-17-0199.</title>
        <authorList>
            <person name="Bruniche-Olsen A."/>
            <person name="Black A.N."/>
            <person name="Fields C.J."/>
            <person name="Walden K."/>
            <person name="Dewoody J.A."/>
        </authorList>
    </citation>
    <scope>NUCLEOTIDE SEQUENCE [LARGE SCALE GENOMIC DNA]</scope>
    <source>
        <strain evidence="2">ER-17-0199</strain>
        <tissue evidence="2">Blubber</tissue>
    </source>
</reference>